<protein>
    <submittedName>
        <fullName evidence="1">Uncharacterized protein</fullName>
    </submittedName>
</protein>
<evidence type="ECO:0000313" key="2">
    <source>
        <dbReference type="Proteomes" id="UP000243686"/>
    </source>
</evidence>
<sequence length="68" mass="7283">MIEAADRNISSCVRAGLKSNERLRNKYGMQVAHGLLTGADKALSGDPVLSLLNCLTPFARNLALGKIK</sequence>
<accession>A0A1S8WPL4</accession>
<dbReference type="Proteomes" id="UP000243686">
    <property type="component" value="Unassembled WGS sequence"/>
</dbReference>
<dbReference type="EMBL" id="KV897546">
    <property type="protein sequence ID" value="OON16422.1"/>
    <property type="molecule type" value="Genomic_DNA"/>
</dbReference>
<reference evidence="1 2" key="1">
    <citation type="submission" date="2015-03" db="EMBL/GenBank/DDBJ databases">
        <title>Draft genome of the nematode, Opisthorchis viverrini.</title>
        <authorList>
            <person name="Mitreva M."/>
        </authorList>
    </citation>
    <scope>NUCLEOTIDE SEQUENCE [LARGE SCALE GENOMIC DNA]</scope>
    <source>
        <strain evidence="1">Khon Kaen</strain>
    </source>
</reference>
<dbReference type="AlphaFoldDB" id="A0A1S8WPL4"/>
<name>A0A1S8WPL4_OPIVI</name>
<proteinExistence type="predicted"/>
<keyword evidence="2" id="KW-1185">Reference proteome</keyword>
<organism evidence="1 2">
    <name type="scientific">Opisthorchis viverrini</name>
    <name type="common">Southeast Asian liver fluke</name>
    <dbReference type="NCBI Taxonomy" id="6198"/>
    <lineage>
        <taxon>Eukaryota</taxon>
        <taxon>Metazoa</taxon>
        <taxon>Spiralia</taxon>
        <taxon>Lophotrochozoa</taxon>
        <taxon>Platyhelminthes</taxon>
        <taxon>Trematoda</taxon>
        <taxon>Digenea</taxon>
        <taxon>Opisthorchiida</taxon>
        <taxon>Opisthorchiata</taxon>
        <taxon>Opisthorchiidae</taxon>
        <taxon>Opisthorchis</taxon>
    </lineage>
</organism>
<evidence type="ECO:0000313" key="1">
    <source>
        <dbReference type="EMBL" id="OON16422.1"/>
    </source>
</evidence>
<gene>
    <name evidence="1" type="ORF">X801_07764</name>
</gene>